<dbReference type="PANTHER" id="PTHR43244:SF2">
    <property type="entry name" value="CONSERVED HYPOTHETICAL ALANINE AND PROLINE-RICH PROTEIN"/>
    <property type="match status" value="1"/>
</dbReference>
<dbReference type="InterPro" id="IPR036661">
    <property type="entry name" value="Luciferase-like_sf"/>
</dbReference>
<feature type="domain" description="Luciferase-like" evidence="1">
    <location>
        <begin position="18"/>
        <end position="236"/>
    </location>
</feature>
<reference evidence="2 3" key="1">
    <citation type="submission" date="2019-06" db="EMBL/GenBank/DDBJ databases">
        <title>New taxonomy in bacterial strain CC-CFT640, isolated from vineyard.</title>
        <authorList>
            <person name="Lin S.-Y."/>
            <person name="Tsai C.-F."/>
            <person name="Young C.-C."/>
        </authorList>
    </citation>
    <scope>NUCLEOTIDE SEQUENCE [LARGE SCALE GENOMIC DNA]</scope>
    <source>
        <strain evidence="2 3">CC-CFT640</strain>
    </source>
</reference>
<dbReference type="InterPro" id="IPR050564">
    <property type="entry name" value="F420-G6PD/mer"/>
</dbReference>
<dbReference type="InterPro" id="IPR011251">
    <property type="entry name" value="Luciferase-like_dom"/>
</dbReference>
<evidence type="ECO:0000313" key="3">
    <source>
        <dbReference type="Proteomes" id="UP000321638"/>
    </source>
</evidence>
<dbReference type="Proteomes" id="UP000321638">
    <property type="component" value="Unassembled WGS sequence"/>
</dbReference>
<dbReference type="Pfam" id="PF00296">
    <property type="entry name" value="Bac_luciferase"/>
    <property type="match status" value="1"/>
</dbReference>
<dbReference type="RefSeq" id="WP_147848177.1">
    <property type="nucleotide sequence ID" value="NZ_DATAJT010000032.1"/>
</dbReference>
<proteinExistence type="predicted"/>
<evidence type="ECO:0000259" key="1">
    <source>
        <dbReference type="Pfam" id="PF00296"/>
    </source>
</evidence>
<protein>
    <submittedName>
        <fullName evidence="2">LLM class F420-dependent oxidoreductase</fullName>
    </submittedName>
</protein>
<organism evidence="2 3">
    <name type="scientific">Vineibacter terrae</name>
    <dbReference type="NCBI Taxonomy" id="2586908"/>
    <lineage>
        <taxon>Bacteria</taxon>
        <taxon>Pseudomonadati</taxon>
        <taxon>Pseudomonadota</taxon>
        <taxon>Alphaproteobacteria</taxon>
        <taxon>Hyphomicrobiales</taxon>
        <taxon>Vineibacter</taxon>
    </lineage>
</organism>
<dbReference type="SUPFAM" id="SSF51679">
    <property type="entry name" value="Bacterial luciferase-like"/>
    <property type="match status" value="1"/>
</dbReference>
<dbReference type="GO" id="GO:0016705">
    <property type="term" value="F:oxidoreductase activity, acting on paired donors, with incorporation or reduction of molecular oxygen"/>
    <property type="evidence" value="ECO:0007669"/>
    <property type="project" value="InterPro"/>
</dbReference>
<dbReference type="NCBIfam" id="TIGR03619">
    <property type="entry name" value="F420_Rv2161c"/>
    <property type="match status" value="1"/>
</dbReference>
<accession>A0A5C8PMF9</accession>
<evidence type="ECO:0000313" key="2">
    <source>
        <dbReference type="EMBL" id="TXL74496.1"/>
    </source>
</evidence>
<dbReference type="Gene3D" id="3.20.20.30">
    <property type="entry name" value="Luciferase-like domain"/>
    <property type="match status" value="1"/>
</dbReference>
<dbReference type="InterPro" id="IPR019921">
    <property type="entry name" value="Lucif-like_OxRdtase_Rv2161c"/>
</dbReference>
<dbReference type="PANTHER" id="PTHR43244">
    <property type="match status" value="1"/>
</dbReference>
<gene>
    <name evidence="2" type="ORF">FHP25_17200</name>
</gene>
<comment type="caution">
    <text evidence="2">The sequence shown here is derived from an EMBL/GenBank/DDBJ whole genome shotgun (WGS) entry which is preliminary data.</text>
</comment>
<dbReference type="EMBL" id="VDUZ01000018">
    <property type="protein sequence ID" value="TXL74496.1"/>
    <property type="molecule type" value="Genomic_DNA"/>
</dbReference>
<dbReference type="AlphaFoldDB" id="A0A5C8PMF9"/>
<sequence>MQVGVTMFPTDYAIPPHELAIEAESRGMDSLWVPEHSHIPTSRKSPWPGGPELPKRYYDTYDPFVSLGAAAVVTKTIKLGTGICLVVQRDPIHTAKDVSTVDRLSNGRLLFGVGGGWNAEEMADHGTAFETRFKLMRERIQAMKEIWARSKPKFSGEFVKFDEMMQWPKPVQKPHPPIIVGGGFPHGARRAIAYGDGWMPIGGRGGDPLDWLPRFRQMASEAGRDPATVPFVLFGLAMQESEVKRHRDAGVDHIVFMLPSEPRDKVLPLLDQAAALKRSL</sequence>
<dbReference type="OrthoDB" id="9778690at2"/>
<name>A0A5C8PMF9_9HYPH</name>
<keyword evidence="3" id="KW-1185">Reference proteome</keyword>